<dbReference type="InterPro" id="IPR001810">
    <property type="entry name" value="F-box_dom"/>
</dbReference>
<evidence type="ECO:0000259" key="1">
    <source>
        <dbReference type="PROSITE" id="PS50181"/>
    </source>
</evidence>
<dbReference type="PANTHER" id="PTHR31672:SF13">
    <property type="entry name" value="F-BOX PROTEIN CPR30-LIKE"/>
    <property type="match status" value="1"/>
</dbReference>
<protein>
    <submittedName>
        <fullName evidence="2">F-box protein CPR30</fullName>
    </submittedName>
</protein>
<dbReference type="Pfam" id="PF00646">
    <property type="entry name" value="F-box"/>
    <property type="match status" value="1"/>
</dbReference>
<dbReference type="Proteomes" id="UP001604277">
    <property type="component" value="Unassembled WGS sequence"/>
</dbReference>
<dbReference type="Gene3D" id="1.20.1280.50">
    <property type="match status" value="1"/>
</dbReference>
<gene>
    <name evidence="2" type="ORF">Fot_12323</name>
</gene>
<keyword evidence="3" id="KW-1185">Reference proteome</keyword>
<feature type="domain" description="F-box" evidence="1">
    <location>
        <begin position="1"/>
        <end position="43"/>
    </location>
</feature>
<dbReference type="PROSITE" id="PS50181">
    <property type="entry name" value="FBOX"/>
    <property type="match status" value="1"/>
</dbReference>
<dbReference type="AlphaFoldDB" id="A0ABD1WQ10"/>
<evidence type="ECO:0000313" key="2">
    <source>
        <dbReference type="EMBL" id="KAL2550793.1"/>
    </source>
</evidence>
<dbReference type="CDD" id="cd22157">
    <property type="entry name" value="F-box_AtFBW1-like"/>
    <property type="match status" value="1"/>
</dbReference>
<proteinExistence type="predicted"/>
<dbReference type="InterPro" id="IPR006527">
    <property type="entry name" value="F-box-assoc_dom_typ1"/>
</dbReference>
<dbReference type="SMART" id="SM00256">
    <property type="entry name" value="FBOX"/>
    <property type="match status" value="1"/>
</dbReference>
<dbReference type="SUPFAM" id="SSF81383">
    <property type="entry name" value="F-box domain"/>
    <property type="match status" value="1"/>
</dbReference>
<accession>A0ABD1WQ10</accession>
<dbReference type="InterPro" id="IPR017451">
    <property type="entry name" value="F-box-assoc_interact_dom"/>
</dbReference>
<dbReference type="PANTHER" id="PTHR31672">
    <property type="entry name" value="BNACNNG10540D PROTEIN"/>
    <property type="match status" value="1"/>
</dbReference>
<dbReference type="EMBL" id="JBFOLJ010000003">
    <property type="protein sequence ID" value="KAL2550793.1"/>
    <property type="molecule type" value="Genomic_DNA"/>
</dbReference>
<evidence type="ECO:0000313" key="3">
    <source>
        <dbReference type="Proteomes" id="UP001604277"/>
    </source>
</evidence>
<dbReference type="InterPro" id="IPR050796">
    <property type="entry name" value="SCF_F-box_component"/>
</dbReference>
<comment type="caution">
    <text evidence="2">The sequence shown here is derived from an EMBL/GenBank/DDBJ whole genome shotgun (WGS) entry which is preliminary data.</text>
</comment>
<dbReference type="NCBIfam" id="TIGR01640">
    <property type="entry name" value="F_box_assoc_1"/>
    <property type="match status" value="1"/>
</dbReference>
<sequence length="368" mass="43411">MSALTEDLVVDVLSRLPVVTLLRFRCVSKSWQALIDSSYFIKLHLNKSLKDIKSHKIIAIGRYYNENNVDHSDFIFYAINFDFGFGVAEVKEIKPPVQEFSDSVSFIGSCRFLICLRYSDENILLWNPSIRKHRIIPYTRVEIEDLLGRKYTQYRFGFGFGYDNVMDDHKVVRLVFDRHSGDYEVQVYSLKLDTWKKIEKFPICIYWVSKPNFVNGSMNWLVLERKPNPTFSLLVLCLRTEVCRLVSLPEWFNEYRPINWDYCFNCLDWTPWVVGHCSTPCHALWKIMDYENSDFWTKLRLPHSDSDEGMVSSEIYQHLNWIIAKDSLQEILCSESIEICCWGTCCWVDSLFQLKKCNHASKIRELVM</sequence>
<reference evidence="3" key="1">
    <citation type="submission" date="2024-07" db="EMBL/GenBank/DDBJ databases">
        <title>Two chromosome-level genome assemblies of Korean endemic species Abeliophyllum distichum and Forsythia ovata (Oleaceae).</title>
        <authorList>
            <person name="Jang H."/>
        </authorList>
    </citation>
    <scope>NUCLEOTIDE SEQUENCE [LARGE SCALE GENOMIC DNA]</scope>
</reference>
<name>A0ABD1WQ10_9LAMI</name>
<dbReference type="InterPro" id="IPR036047">
    <property type="entry name" value="F-box-like_dom_sf"/>
</dbReference>
<dbReference type="Pfam" id="PF07734">
    <property type="entry name" value="FBA_1"/>
    <property type="match status" value="1"/>
</dbReference>
<organism evidence="2 3">
    <name type="scientific">Forsythia ovata</name>
    <dbReference type="NCBI Taxonomy" id="205694"/>
    <lineage>
        <taxon>Eukaryota</taxon>
        <taxon>Viridiplantae</taxon>
        <taxon>Streptophyta</taxon>
        <taxon>Embryophyta</taxon>
        <taxon>Tracheophyta</taxon>
        <taxon>Spermatophyta</taxon>
        <taxon>Magnoliopsida</taxon>
        <taxon>eudicotyledons</taxon>
        <taxon>Gunneridae</taxon>
        <taxon>Pentapetalae</taxon>
        <taxon>asterids</taxon>
        <taxon>lamiids</taxon>
        <taxon>Lamiales</taxon>
        <taxon>Oleaceae</taxon>
        <taxon>Forsythieae</taxon>
        <taxon>Forsythia</taxon>
    </lineage>
</organism>